<name>A0ABS9AFI0_9GAMM</name>
<proteinExistence type="predicted"/>
<evidence type="ECO:0000259" key="4">
    <source>
        <dbReference type="PROSITE" id="PS50042"/>
    </source>
</evidence>
<dbReference type="Gene3D" id="1.10.10.10">
    <property type="entry name" value="Winged helix-like DNA-binding domain superfamily/Winged helix DNA-binding domain"/>
    <property type="match status" value="1"/>
</dbReference>
<dbReference type="NCBIfam" id="NF008365">
    <property type="entry name" value="PRK11161.1"/>
    <property type="match status" value="1"/>
</dbReference>
<dbReference type="RefSeq" id="WP_234273839.1">
    <property type="nucleotide sequence ID" value="NZ_JABFTT010000007.1"/>
</dbReference>
<feature type="domain" description="Cyclic nucleotide-binding" evidence="4">
    <location>
        <begin position="26"/>
        <end position="96"/>
    </location>
</feature>
<evidence type="ECO:0000313" key="7">
    <source>
        <dbReference type="Proteomes" id="UP001320122"/>
    </source>
</evidence>
<dbReference type="Gene3D" id="2.60.120.10">
    <property type="entry name" value="Jelly Rolls"/>
    <property type="match status" value="1"/>
</dbReference>
<dbReference type="Proteomes" id="UP001320122">
    <property type="component" value="Unassembled WGS sequence"/>
</dbReference>
<dbReference type="InterPro" id="IPR014710">
    <property type="entry name" value="RmlC-like_jellyroll"/>
</dbReference>
<comment type="caution">
    <text evidence="6">The sequence shown here is derived from an EMBL/GenBank/DDBJ whole genome shotgun (WGS) entry which is preliminary data.</text>
</comment>
<dbReference type="CDD" id="cd00038">
    <property type="entry name" value="CAP_ED"/>
    <property type="match status" value="1"/>
</dbReference>
<evidence type="ECO:0000313" key="6">
    <source>
        <dbReference type="EMBL" id="MCE8020501.1"/>
    </source>
</evidence>
<evidence type="ECO:0000256" key="1">
    <source>
        <dbReference type="ARBA" id="ARBA00023015"/>
    </source>
</evidence>
<keyword evidence="2" id="KW-0238">DNA-binding</keyword>
<dbReference type="PRINTS" id="PR00034">
    <property type="entry name" value="HTHCRP"/>
</dbReference>
<evidence type="ECO:0000259" key="5">
    <source>
        <dbReference type="PROSITE" id="PS51063"/>
    </source>
</evidence>
<keyword evidence="3" id="KW-0804">Transcription</keyword>
<dbReference type="SMART" id="SM00419">
    <property type="entry name" value="HTH_CRP"/>
    <property type="match status" value="1"/>
</dbReference>
<dbReference type="SUPFAM" id="SSF46785">
    <property type="entry name" value="Winged helix' DNA-binding domain"/>
    <property type="match status" value="1"/>
</dbReference>
<evidence type="ECO:0000256" key="2">
    <source>
        <dbReference type="ARBA" id="ARBA00023125"/>
    </source>
</evidence>
<dbReference type="EMBL" id="JABFTT010000007">
    <property type="protein sequence ID" value="MCE8020501.1"/>
    <property type="molecule type" value="Genomic_DNA"/>
</dbReference>
<dbReference type="Pfam" id="PF13545">
    <property type="entry name" value="HTH_Crp_2"/>
    <property type="match status" value="1"/>
</dbReference>
<feature type="domain" description="HTH crp-type" evidence="5">
    <location>
        <begin position="160"/>
        <end position="233"/>
    </location>
</feature>
<protein>
    <submittedName>
        <fullName evidence="6">Fumarate/nitrate reduction transcriptional regulator Fnr</fullName>
    </submittedName>
</protein>
<sequence>MMPQTVPRPAAGAARCKRCILHARCLPLGLEQDALQSFDAILQLPRPLKRGETLVRQGDPFTSLYVVRSGSLKQSLAQDGQRGQVLNFYLAGEIVGLDGIGEQRYHSSVVALEATFVCKLPFTRLEDLAERVPGLRGQLYRCMSRELRNDQRMLCLLSGRTAEQRLASFLIGLSERFRSRGYSLYRFHLSMSRSDIASYLGLVLETVSRTLARFQEQGILSVSGRELAIHDHEALSMLAWENSSAGAT</sequence>
<dbReference type="PROSITE" id="PS51063">
    <property type="entry name" value="HTH_CRP_2"/>
    <property type="match status" value="1"/>
</dbReference>
<dbReference type="SMART" id="SM00100">
    <property type="entry name" value="cNMP"/>
    <property type="match status" value="1"/>
</dbReference>
<organism evidence="6 7">
    <name type="scientific">Billgrantia zhangzhouensis</name>
    <dbReference type="NCBI Taxonomy" id="2733481"/>
    <lineage>
        <taxon>Bacteria</taxon>
        <taxon>Pseudomonadati</taxon>
        <taxon>Pseudomonadota</taxon>
        <taxon>Gammaproteobacteria</taxon>
        <taxon>Oceanospirillales</taxon>
        <taxon>Halomonadaceae</taxon>
        <taxon>Billgrantia</taxon>
    </lineage>
</organism>
<dbReference type="InterPro" id="IPR036390">
    <property type="entry name" value="WH_DNA-bd_sf"/>
</dbReference>
<dbReference type="PROSITE" id="PS50042">
    <property type="entry name" value="CNMP_BINDING_3"/>
    <property type="match status" value="1"/>
</dbReference>
<gene>
    <name evidence="6" type="primary">fnr</name>
    <name evidence="6" type="ORF">HOP51_10325</name>
</gene>
<dbReference type="PANTHER" id="PTHR24567:SF75">
    <property type="entry name" value="FUMARATE AND NITRATE REDUCTION REGULATORY PROTEIN"/>
    <property type="match status" value="1"/>
</dbReference>
<dbReference type="SUPFAM" id="SSF51206">
    <property type="entry name" value="cAMP-binding domain-like"/>
    <property type="match status" value="1"/>
</dbReference>
<dbReference type="InterPro" id="IPR050397">
    <property type="entry name" value="Env_Response_Regulators"/>
</dbReference>
<accession>A0ABS9AFI0</accession>
<evidence type="ECO:0000256" key="3">
    <source>
        <dbReference type="ARBA" id="ARBA00023163"/>
    </source>
</evidence>
<keyword evidence="7" id="KW-1185">Reference proteome</keyword>
<dbReference type="InterPro" id="IPR012318">
    <property type="entry name" value="HTH_CRP"/>
</dbReference>
<dbReference type="InterPro" id="IPR018490">
    <property type="entry name" value="cNMP-bd_dom_sf"/>
</dbReference>
<dbReference type="PANTHER" id="PTHR24567">
    <property type="entry name" value="CRP FAMILY TRANSCRIPTIONAL REGULATORY PROTEIN"/>
    <property type="match status" value="1"/>
</dbReference>
<dbReference type="InterPro" id="IPR000595">
    <property type="entry name" value="cNMP-bd_dom"/>
</dbReference>
<keyword evidence="1" id="KW-0805">Transcription regulation</keyword>
<reference evidence="6 7" key="1">
    <citation type="journal article" date="2021" name="Front. Microbiol.">
        <title>Aerobic Denitrification and Heterotrophic Sulfur Oxidation in the Genus Halomonas Revealed by Six Novel Species Characterizations and Genome-Based Analysis.</title>
        <authorList>
            <person name="Wang L."/>
            <person name="Shao Z."/>
        </authorList>
    </citation>
    <scope>NUCLEOTIDE SEQUENCE [LARGE SCALE GENOMIC DNA]</scope>
    <source>
        <strain evidence="6 7">MCCC 1A11036</strain>
    </source>
</reference>
<dbReference type="InterPro" id="IPR036388">
    <property type="entry name" value="WH-like_DNA-bd_sf"/>
</dbReference>
<dbReference type="CDD" id="cd00092">
    <property type="entry name" value="HTH_CRP"/>
    <property type="match status" value="1"/>
</dbReference>
<dbReference type="Pfam" id="PF00027">
    <property type="entry name" value="cNMP_binding"/>
    <property type="match status" value="1"/>
</dbReference>